<sequence>MTTAAAPALDQHDSTSPRTVLVASLIGTTIEWYDFFLFATAAGIVFPALFYGDNDPTVATLLSFATFAVGFVARPIGGLIFGHIGDRVGRRETLIVTMALTGLATAGIGFLPTYAAIGVAAPVLLVLLRIVQGIAIGGEWGGAVLMAVEYAPNGRRGLYGSTPQIGLGLGLALGTGVFALLGLVMDDAAFLSWGWRVAFIASLVLVGVGLVVRLAVMETPAFRRMQAAAETSRVPAVDVLRDPPSRRNLGWTLLARWAEGASFNTWGVFVLTYAVATLGMPRTQVLVAVTVAAVASAVVVPIAGAWGDRIGRGRVFAIGCVVLVLGVFPAFALIGTGSIALVTVALLVMLGLSYGLTSGAESTLFAEVFPTRTRYTGMSLAFQGGGIYASGLTPLILTSLLALGGGTPWLAAGYLALAGVVSTVAALRATPLETL</sequence>
<feature type="transmembrane region" description="Helical" evidence="7">
    <location>
        <begin position="165"/>
        <end position="185"/>
    </location>
</feature>
<keyword evidence="5 7" id="KW-1133">Transmembrane helix</keyword>
<dbReference type="Gene3D" id="1.20.1250.20">
    <property type="entry name" value="MFS general substrate transporter like domains"/>
    <property type="match status" value="2"/>
</dbReference>
<feature type="transmembrane region" description="Helical" evidence="7">
    <location>
        <begin position="32"/>
        <end position="52"/>
    </location>
</feature>
<dbReference type="InterPro" id="IPR011701">
    <property type="entry name" value="MFS"/>
</dbReference>
<evidence type="ECO:0000256" key="6">
    <source>
        <dbReference type="ARBA" id="ARBA00023136"/>
    </source>
</evidence>
<dbReference type="PANTHER" id="PTHR43045:SF1">
    <property type="entry name" value="SHIKIMATE TRANSPORTER"/>
    <property type="match status" value="1"/>
</dbReference>
<feature type="transmembrane region" description="Helical" evidence="7">
    <location>
        <begin position="94"/>
        <end position="117"/>
    </location>
</feature>
<dbReference type="PROSITE" id="PS50850">
    <property type="entry name" value="MFS"/>
    <property type="match status" value="1"/>
</dbReference>
<evidence type="ECO:0000259" key="8">
    <source>
        <dbReference type="PROSITE" id="PS50850"/>
    </source>
</evidence>
<organism evidence="9 10">
    <name type="scientific">Actinomycetospora succinea</name>
    <dbReference type="NCBI Taxonomy" id="663603"/>
    <lineage>
        <taxon>Bacteria</taxon>
        <taxon>Bacillati</taxon>
        <taxon>Actinomycetota</taxon>
        <taxon>Actinomycetes</taxon>
        <taxon>Pseudonocardiales</taxon>
        <taxon>Pseudonocardiaceae</taxon>
        <taxon>Actinomycetospora</taxon>
    </lineage>
</organism>
<comment type="subcellular location">
    <subcellularLocation>
        <location evidence="1">Cell membrane</location>
        <topology evidence="1">Multi-pass membrane protein</topology>
    </subcellularLocation>
</comment>
<feature type="transmembrane region" description="Helical" evidence="7">
    <location>
        <begin position="261"/>
        <end position="279"/>
    </location>
</feature>
<protein>
    <submittedName>
        <fullName evidence="9">Putative MFS family arabinose efflux permease</fullName>
    </submittedName>
</protein>
<evidence type="ECO:0000256" key="4">
    <source>
        <dbReference type="ARBA" id="ARBA00022692"/>
    </source>
</evidence>
<keyword evidence="3" id="KW-1003">Cell membrane</keyword>
<evidence type="ECO:0000256" key="3">
    <source>
        <dbReference type="ARBA" id="ARBA00022475"/>
    </source>
</evidence>
<feature type="transmembrane region" description="Helical" evidence="7">
    <location>
        <begin position="380"/>
        <end position="403"/>
    </location>
</feature>
<dbReference type="RefSeq" id="WP_133828220.1">
    <property type="nucleotide sequence ID" value="NZ_BAABHR010000066.1"/>
</dbReference>
<keyword evidence="10" id="KW-1185">Reference proteome</keyword>
<gene>
    <name evidence="9" type="ORF">EV188_106139</name>
</gene>
<dbReference type="GO" id="GO:0022857">
    <property type="term" value="F:transmembrane transporter activity"/>
    <property type="evidence" value="ECO:0007669"/>
    <property type="project" value="InterPro"/>
</dbReference>
<keyword evidence="2" id="KW-0813">Transport</keyword>
<name>A0A4R6V253_9PSEU</name>
<proteinExistence type="predicted"/>
<feature type="transmembrane region" description="Helical" evidence="7">
    <location>
        <begin position="58"/>
        <end position="82"/>
    </location>
</feature>
<evidence type="ECO:0000256" key="7">
    <source>
        <dbReference type="SAM" id="Phobius"/>
    </source>
</evidence>
<evidence type="ECO:0000313" key="9">
    <source>
        <dbReference type="EMBL" id="TDQ53993.1"/>
    </source>
</evidence>
<dbReference type="SUPFAM" id="SSF103473">
    <property type="entry name" value="MFS general substrate transporter"/>
    <property type="match status" value="1"/>
</dbReference>
<dbReference type="GO" id="GO:0005886">
    <property type="term" value="C:plasma membrane"/>
    <property type="evidence" value="ECO:0007669"/>
    <property type="project" value="UniProtKB-SubCell"/>
</dbReference>
<feature type="transmembrane region" description="Helical" evidence="7">
    <location>
        <begin position="197"/>
        <end position="216"/>
    </location>
</feature>
<feature type="transmembrane region" description="Helical" evidence="7">
    <location>
        <begin position="409"/>
        <end position="427"/>
    </location>
</feature>
<evidence type="ECO:0000256" key="5">
    <source>
        <dbReference type="ARBA" id="ARBA00022989"/>
    </source>
</evidence>
<keyword evidence="6 7" id="KW-0472">Membrane</keyword>
<feature type="transmembrane region" description="Helical" evidence="7">
    <location>
        <begin position="123"/>
        <end position="145"/>
    </location>
</feature>
<feature type="transmembrane region" description="Helical" evidence="7">
    <location>
        <begin position="315"/>
        <end position="334"/>
    </location>
</feature>
<feature type="transmembrane region" description="Helical" evidence="7">
    <location>
        <begin position="340"/>
        <end position="359"/>
    </location>
</feature>
<reference evidence="9 10" key="1">
    <citation type="submission" date="2019-03" db="EMBL/GenBank/DDBJ databases">
        <title>Genomic Encyclopedia of Type Strains, Phase IV (KMG-IV): sequencing the most valuable type-strain genomes for metagenomic binning, comparative biology and taxonomic classification.</title>
        <authorList>
            <person name="Goeker M."/>
        </authorList>
    </citation>
    <scope>NUCLEOTIDE SEQUENCE [LARGE SCALE GENOMIC DNA]</scope>
    <source>
        <strain evidence="9 10">DSM 45775</strain>
    </source>
</reference>
<dbReference type="Pfam" id="PF07690">
    <property type="entry name" value="MFS_1"/>
    <property type="match status" value="1"/>
</dbReference>
<dbReference type="Proteomes" id="UP000295705">
    <property type="component" value="Unassembled WGS sequence"/>
</dbReference>
<keyword evidence="4 7" id="KW-0812">Transmembrane</keyword>
<feature type="domain" description="Major facilitator superfamily (MFS) profile" evidence="8">
    <location>
        <begin position="20"/>
        <end position="431"/>
    </location>
</feature>
<comment type="caution">
    <text evidence="9">The sequence shown here is derived from an EMBL/GenBank/DDBJ whole genome shotgun (WGS) entry which is preliminary data.</text>
</comment>
<dbReference type="InterPro" id="IPR020846">
    <property type="entry name" value="MFS_dom"/>
</dbReference>
<dbReference type="PROSITE" id="PS00217">
    <property type="entry name" value="SUGAR_TRANSPORT_2"/>
    <property type="match status" value="1"/>
</dbReference>
<accession>A0A4R6V253</accession>
<dbReference type="InterPro" id="IPR036259">
    <property type="entry name" value="MFS_trans_sf"/>
</dbReference>
<feature type="transmembrane region" description="Helical" evidence="7">
    <location>
        <begin position="285"/>
        <end position="303"/>
    </location>
</feature>
<dbReference type="CDD" id="cd17369">
    <property type="entry name" value="MFS_ShiA_like"/>
    <property type="match status" value="1"/>
</dbReference>
<dbReference type="EMBL" id="SNYO01000006">
    <property type="protein sequence ID" value="TDQ53993.1"/>
    <property type="molecule type" value="Genomic_DNA"/>
</dbReference>
<evidence type="ECO:0000256" key="2">
    <source>
        <dbReference type="ARBA" id="ARBA00022448"/>
    </source>
</evidence>
<evidence type="ECO:0000256" key="1">
    <source>
        <dbReference type="ARBA" id="ARBA00004651"/>
    </source>
</evidence>
<dbReference type="AlphaFoldDB" id="A0A4R6V253"/>
<dbReference type="PANTHER" id="PTHR43045">
    <property type="entry name" value="SHIKIMATE TRANSPORTER"/>
    <property type="match status" value="1"/>
</dbReference>
<dbReference type="OrthoDB" id="8953821at2"/>
<dbReference type="InterPro" id="IPR005829">
    <property type="entry name" value="Sugar_transporter_CS"/>
</dbReference>
<evidence type="ECO:0000313" key="10">
    <source>
        <dbReference type="Proteomes" id="UP000295705"/>
    </source>
</evidence>